<dbReference type="InterPro" id="IPR049551">
    <property type="entry name" value="PKS_DH_C"/>
</dbReference>
<evidence type="ECO:0000259" key="8">
    <source>
        <dbReference type="PROSITE" id="PS52004"/>
    </source>
</evidence>
<dbReference type="InterPro" id="IPR042104">
    <property type="entry name" value="PKS_dehydratase_sf"/>
</dbReference>
<dbReference type="InterPro" id="IPR020806">
    <property type="entry name" value="PKS_PP-bd"/>
</dbReference>
<dbReference type="Gene3D" id="3.40.50.720">
    <property type="entry name" value="NAD(P)-binding Rossmann-like Domain"/>
    <property type="match status" value="2"/>
</dbReference>
<feature type="region of interest" description="C-terminal hotdog fold" evidence="5">
    <location>
        <begin position="1087"/>
        <end position="1243"/>
    </location>
</feature>
<dbReference type="InterPro" id="IPR016036">
    <property type="entry name" value="Malonyl_transacylase_ACP-bd"/>
</dbReference>
<dbReference type="InterPro" id="IPR050091">
    <property type="entry name" value="PKS_NRPS_Biosynth_Enz"/>
</dbReference>
<dbReference type="InterPro" id="IPR016035">
    <property type="entry name" value="Acyl_Trfase/lysoPLipase"/>
</dbReference>
<dbReference type="InterPro" id="IPR014030">
    <property type="entry name" value="Ketoacyl_synth_N"/>
</dbReference>
<dbReference type="PROSITE" id="PS50075">
    <property type="entry name" value="CARRIER"/>
    <property type="match status" value="1"/>
</dbReference>
<dbReference type="Pfam" id="PF16197">
    <property type="entry name" value="KAsynt_C_assoc"/>
    <property type="match status" value="1"/>
</dbReference>
<dbReference type="Pfam" id="PF21089">
    <property type="entry name" value="PKS_DH_N"/>
    <property type="match status" value="1"/>
</dbReference>
<keyword evidence="1" id="KW-0596">Phosphopantetheine</keyword>
<evidence type="ECO:0000259" key="7">
    <source>
        <dbReference type="PROSITE" id="PS50075"/>
    </source>
</evidence>
<keyword evidence="11" id="KW-1185">Reference proteome</keyword>
<dbReference type="PROSITE" id="PS00012">
    <property type="entry name" value="PHOSPHOPANTETHEINE"/>
    <property type="match status" value="1"/>
</dbReference>
<dbReference type="InterPro" id="IPR049552">
    <property type="entry name" value="PKS_DH_N"/>
</dbReference>
<dbReference type="PROSITE" id="PS52019">
    <property type="entry name" value="PKS_MFAS_DH"/>
    <property type="match status" value="1"/>
</dbReference>
<dbReference type="InterPro" id="IPR016039">
    <property type="entry name" value="Thiolase-like"/>
</dbReference>
<dbReference type="InterPro" id="IPR009081">
    <property type="entry name" value="PP-bd_ACP"/>
</dbReference>
<sequence>MTDSSPIQPIAVTGLSFRLPGDANDIDGLWKLLESGESAWRPVPQDRYNGEAFYHPNADDPNGTSNHPGGHFITPDIRNFDHAFFQISKAQAAAMDPQQRMLLELTYEALESSGISREAVVGSATSVFATLFPMDYDRHLYKDPLDLPVYYGTGVEKALLSNRISHALDLRGPSLTLDTACSGGLVALHLACQSLRSGECDTAIVAASNLILGPDHSIGLSNLHLLSGTGRCYPFDDRGDGYGRGEGVVVLVLKRVESALADRTPIRAVIRNTAVNQDGLTPKSITYPNGQAQADLARKVYAQAGLRPEDVAYVEAHGTGTRAGDKEELGAIAEVFAGSSSSPTGGNRAVPLYVGSIKGALGHTESAAGLASLVKALVMLDRELIPPVAGFANPKPGLPLEHINIPTGMLPWPHAAGVTPRISINSFGFGGTNAHVILERGRRPSVESVHHESQSHRLFTLSAYSAASLKKMIQIHHKWFQHRGERESLADISYTLLHRRSALPYRLSVVAHDKASLLEQLGERLLLSEIKPVPPELDLVAVFTGQGAQWAGMGRELLLAPTPSCIFRDSIHTSRDVLHRLGAKWNLDTELLAPAETSRLGEAELSQPATTAVQIALIALLREQGVQFQAVVGHSSGEIAAAYAAGYLSHETAIKVAFYRGVMATAVACRGLGPGAMMSVGLGEHEVASYLEGLSTGEVAVACMNSPRNVTVSGDADAVDEVAARLVAANQGIFHRKLLVGTAYHSHHMRAVAEDYRSQLGKLSTLGGNGVCLFSSVTGQLKTFGFDEAYWIENLVSPVRFTDAVQTLAKSRYRSDQNVFFVEVGPHSALSGPVRQSLQHEGVPAFPFDYHGALQRNVSATAAVLALVGKLFERGMHIHWDEVSALAPGADTAVVRHDLPAYPWDHSTKHWHESRLARAYRLRKEPYHDLLGVPLTESTDLEPRWRHFISRATLPWLADHVVDRLVIFPGAGYVCMAIEAVAQLSRQRFPQRTIETLALSEVSFHRGLVVPERERVEMQLRLRPRAGPSHLAFAFSIVALSGIGGEWYEHAGGVVEAVLRQEEKEDVPIIPPTQTEEVASASLPQLLPGSKTVSRETLYRNMGASGNTYGPAFAALDSLTITGDASEGSSSFEILDVAAWMPARHQRPLIIHPSTLEIIFHNALPLASRRLSPGSIVPVYIGELLICVTPTLAEPGSRLDVSTSITSSHFRTAVFNMTALAGRNRAISITDMEFRSLASSQPDRANKNFDNRVQARQICYELQWKADINFLRMKDLPPAKKPCLTDILNHVAQKGDRDSSTAIGLGASVESTHDFLTGLIHSIAAYDFVDVTPGRFDDAVQRLPKQVPIQYRTLRPTMDPVARGFEAGKYDFVLAGSAKWLKQAAILVKSSGLVLLVLSEREAKEDNWRLKMSQLEEVLAFREDGGRLVAILKPDIPAGNSVSIHILTHSGPESPSAHWVSALETGLATPHNTKVAIDQLGLEAIEALPADTTVLVVDDRPDLPILNDRTTFDAARKLLLRKPARVVWVSPDDPAPFHQIEGVARTAHAENDHLRLITIHVSSDLLVASQYAGNAERLVKLAARALQQVSDNGHTHTEREYIVLSDGAVLVPRLESSERLNRAIAGGSIGPEIERHKFVDTSRHIALPSGGEGLFEDKHIYVSRASTPVENDSLEIAVQSIVVSKSSTRTTPLVPYIGIIVATGANVTALSEGDIVVALAPIIGANALRIPAAHARRLPPSIPLATASALLIDVMAATYAFRDLARVLSSTGTVLIHGVCTTAGRAAVAVAKSIGVRIIATARNSTQACLIREEIGIQQDSVLLTRPSIHRRLPRDVFPEGLDAVFQADDSALPVQVLGHIKPFGSLVVLGSSRSQLSTTTADHPSVLPTLPPNCSVHSVDLVGLLRARPDLTADLLASATAVLEHIPPLSNNTIPVMDVSETADALRMINSGLQTEVVLQASTTSLVRVLTTATAKPDPWLNEDATYIVAGGFGDIGQRFLARIAHRGAKHIATLSRRVVDADTYRALQEKLERIRPGIRLYTLQGDVTSEVSLQAAAAALCSQGAPPARGVIQCAVVMNDRPLELVNYDEFAHTTKIKVDGTLGLHRAFASPDLAFFLSLSSVASIVGASAEAGYNAGNAVQDSLTHQQKRCPNNVKQVEGVPLRGCRFLTANLGWTEGAALTVGDETRQAALRRAGFCLTKLDELTRFIDYILTTALDEAPSVSHAIIGFDAQSLEGATAPNGTINSALFSQIPRHASHLTNGQVNSGEDVTITRAAAKTFQQVVSEGTAEAITEFISSAVTNQIARLISVEASSVDPRHGSIMALGLDSLVVVELRNWIMREFEAPLQSSEILAKQTVWGLAERIVGRSEVLLAAAAAASEGASKE</sequence>
<dbReference type="Gene3D" id="1.10.1200.10">
    <property type="entry name" value="ACP-like"/>
    <property type="match status" value="1"/>
</dbReference>
<dbReference type="SUPFAM" id="SSF47336">
    <property type="entry name" value="ACP-like"/>
    <property type="match status" value="1"/>
</dbReference>
<dbReference type="Gene3D" id="3.40.47.10">
    <property type="match status" value="1"/>
</dbReference>
<dbReference type="SMART" id="SM00826">
    <property type="entry name" value="PKS_DH"/>
    <property type="match status" value="1"/>
</dbReference>
<dbReference type="InterPro" id="IPR020841">
    <property type="entry name" value="PKS_Beta-ketoAc_synthase_dom"/>
</dbReference>
<keyword evidence="2" id="KW-0597">Phosphoprotein</keyword>
<dbReference type="Proteomes" id="UP001610446">
    <property type="component" value="Unassembled WGS sequence"/>
</dbReference>
<gene>
    <name evidence="10" type="ORF">BJY01DRAFT_256374</name>
</gene>
<dbReference type="EMBL" id="JBFXLU010000521">
    <property type="protein sequence ID" value="KAL2824973.1"/>
    <property type="molecule type" value="Genomic_DNA"/>
</dbReference>
<evidence type="ECO:0000256" key="5">
    <source>
        <dbReference type="PROSITE-ProRule" id="PRU01363"/>
    </source>
</evidence>
<dbReference type="InterPro" id="IPR032821">
    <property type="entry name" value="PKS_assoc"/>
</dbReference>
<organism evidence="10 11">
    <name type="scientific">Aspergillus pseudoustus</name>
    <dbReference type="NCBI Taxonomy" id="1810923"/>
    <lineage>
        <taxon>Eukaryota</taxon>
        <taxon>Fungi</taxon>
        <taxon>Dikarya</taxon>
        <taxon>Ascomycota</taxon>
        <taxon>Pezizomycotina</taxon>
        <taxon>Eurotiomycetes</taxon>
        <taxon>Eurotiomycetidae</taxon>
        <taxon>Eurotiales</taxon>
        <taxon>Aspergillaceae</taxon>
        <taxon>Aspergillus</taxon>
        <taxon>Aspergillus subgen. Nidulantes</taxon>
    </lineage>
</organism>
<dbReference type="Pfam" id="PF14765">
    <property type="entry name" value="PS-DH"/>
    <property type="match status" value="1"/>
</dbReference>
<dbReference type="SMART" id="SM00825">
    <property type="entry name" value="PKS_KS"/>
    <property type="match status" value="1"/>
</dbReference>
<dbReference type="InterPro" id="IPR020807">
    <property type="entry name" value="PKS_DH"/>
</dbReference>
<dbReference type="SMART" id="SM00823">
    <property type="entry name" value="PKS_PP"/>
    <property type="match status" value="1"/>
</dbReference>
<reference evidence="10 11" key="1">
    <citation type="submission" date="2024-07" db="EMBL/GenBank/DDBJ databases">
        <title>Section-level genome sequencing and comparative genomics of Aspergillus sections Usti and Cavernicolus.</title>
        <authorList>
            <consortium name="Lawrence Berkeley National Laboratory"/>
            <person name="Nybo J.L."/>
            <person name="Vesth T.C."/>
            <person name="Theobald S."/>
            <person name="Frisvad J.C."/>
            <person name="Larsen T.O."/>
            <person name="Kjaerboelling I."/>
            <person name="Rothschild-Mancinelli K."/>
            <person name="Lyhne E.K."/>
            <person name="Kogle M.E."/>
            <person name="Barry K."/>
            <person name="Clum A."/>
            <person name="Na H."/>
            <person name="Ledsgaard L."/>
            <person name="Lin J."/>
            <person name="Lipzen A."/>
            <person name="Kuo A."/>
            <person name="Riley R."/>
            <person name="Mondo S."/>
            <person name="Labutti K."/>
            <person name="Haridas S."/>
            <person name="Pangalinan J."/>
            <person name="Salamov A.A."/>
            <person name="Simmons B.A."/>
            <person name="Magnuson J.K."/>
            <person name="Chen J."/>
            <person name="Drula E."/>
            <person name="Henrissat B."/>
            <person name="Wiebenga A."/>
            <person name="Lubbers R.J."/>
            <person name="Gomes A.C."/>
            <person name="Makela M.R."/>
            <person name="Stajich J."/>
            <person name="Grigoriev I.V."/>
            <person name="Mortensen U.H."/>
            <person name="De Vries R.P."/>
            <person name="Baker S.E."/>
            <person name="Andersen M.R."/>
        </authorList>
    </citation>
    <scope>NUCLEOTIDE SEQUENCE [LARGE SCALE GENOMIC DNA]</scope>
    <source>
        <strain evidence="10 11">CBS 123904</strain>
    </source>
</reference>
<dbReference type="Pfam" id="PF00698">
    <property type="entry name" value="Acyl_transf_1"/>
    <property type="match status" value="1"/>
</dbReference>
<dbReference type="InterPro" id="IPR001227">
    <property type="entry name" value="Ac_transferase_dom_sf"/>
</dbReference>
<dbReference type="InterPro" id="IPR049900">
    <property type="entry name" value="PKS_mFAS_DH"/>
</dbReference>
<dbReference type="SMART" id="SM00829">
    <property type="entry name" value="PKS_ER"/>
    <property type="match status" value="1"/>
</dbReference>
<dbReference type="Pfam" id="PF02801">
    <property type="entry name" value="Ketoacyl-synt_C"/>
    <property type="match status" value="1"/>
</dbReference>
<comment type="caution">
    <text evidence="10">The sequence shown here is derived from an EMBL/GenBank/DDBJ whole genome shotgun (WGS) entry which is preliminary data.</text>
</comment>
<dbReference type="InterPro" id="IPR014043">
    <property type="entry name" value="Acyl_transferase_dom"/>
</dbReference>
<dbReference type="InterPro" id="IPR036736">
    <property type="entry name" value="ACP-like_sf"/>
</dbReference>
<dbReference type="InterPro" id="IPR013968">
    <property type="entry name" value="PKS_KR"/>
</dbReference>
<dbReference type="Gene3D" id="3.40.366.10">
    <property type="entry name" value="Malonyl-Coenzyme A Acyl Carrier Protein, domain 2"/>
    <property type="match status" value="1"/>
</dbReference>
<feature type="region of interest" description="Disordered" evidence="6">
    <location>
        <begin position="51"/>
        <end position="72"/>
    </location>
</feature>
<accession>A0ABR4IB46</accession>
<evidence type="ECO:0000313" key="10">
    <source>
        <dbReference type="EMBL" id="KAL2824973.1"/>
    </source>
</evidence>
<evidence type="ECO:0000256" key="6">
    <source>
        <dbReference type="SAM" id="MobiDB-lite"/>
    </source>
</evidence>
<dbReference type="Pfam" id="PF08659">
    <property type="entry name" value="KR"/>
    <property type="match status" value="1"/>
</dbReference>
<evidence type="ECO:0000256" key="1">
    <source>
        <dbReference type="ARBA" id="ARBA00022450"/>
    </source>
</evidence>
<dbReference type="PROSITE" id="PS52004">
    <property type="entry name" value="KS3_2"/>
    <property type="match status" value="1"/>
</dbReference>
<dbReference type="Gene3D" id="3.90.180.10">
    <property type="entry name" value="Medium-chain alcohol dehydrogenases, catalytic domain"/>
    <property type="match status" value="1"/>
</dbReference>
<dbReference type="InterPro" id="IPR057326">
    <property type="entry name" value="KR_dom"/>
</dbReference>
<dbReference type="Gene3D" id="3.10.129.110">
    <property type="entry name" value="Polyketide synthase dehydratase"/>
    <property type="match status" value="1"/>
</dbReference>
<dbReference type="SMART" id="SM00822">
    <property type="entry name" value="PKS_KR"/>
    <property type="match status" value="1"/>
</dbReference>
<evidence type="ECO:0000256" key="4">
    <source>
        <dbReference type="ARBA" id="ARBA00023268"/>
    </source>
</evidence>
<dbReference type="SUPFAM" id="SSF52151">
    <property type="entry name" value="FabD/lysophospholipase-like"/>
    <property type="match status" value="1"/>
</dbReference>
<dbReference type="InterPro" id="IPR006162">
    <property type="entry name" value="Ppantetheine_attach_site"/>
</dbReference>
<evidence type="ECO:0000259" key="9">
    <source>
        <dbReference type="PROSITE" id="PS52019"/>
    </source>
</evidence>
<dbReference type="InterPro" id="IPR036291">
    <property type="entry name" value="NAD(P)-bd_dom_sf"/>
</dbReference>
<dbReference type="InterPro" id="IPR011032">
    <property type="entry name" value="GroES-like_sf"/>
</dbReference>
<dbReference type="InterPro" id="IPR014031">
    <property type="entry name" value="Ketoacyl_synth_C"/>
</dbReference>
<proteinExistence type="predicted"/>
<dbReference type="Pfam" id="PF00109">
    <property type="entry name" value="ketoacyl-synt"/>
    <property type="match status" value="1"/>
</dbReference>
<dbReference type="SUPFAM" id="SSF50129">
    <property type="entry name" value="GroES-like"/>
    <property type="match status" value="1"/>
</dbReference>
<evidence type="ECO:0000256" key="2">
    <source>
        <dbReference type="ARBA" id="ARBA00022553"/>
    </source>
</evidence>
<keyword evidence="4" id="KW-0511">Multifunctional enzyme</keyword>
<comment type="caution">
    <text evidence="5">Lacks conserved residue(s) required for the propagation of feature annotation.</text>
</comment>
<feature type="domain" description="Carrier" evidence="7">
    <location>
        <begin position="2298"/>
        <end position="2373"/>
    </location>
</feature>
<dbReference type="SUPFAM" id="SSF55048">
    <property type="entry name" value="Probable ACP-binding domain of malonyl-CoA ACP transacylase"/>
    <property type="match status" value="1"/>
</dbReference>
<feature type="domain" description="Ketosynthase family 3 (KS3)" evidence="8">
    <location>
        <begin position="7"/>
        <end position="440"/>
    </location>
</feature>
<protein>
    <submittedName>
        <fullName evidence="10">Ketoacyl-synt-domain-containing protein</fullName>
    </submittedName>
</protein>
<dbReference type="Pfam" id="PF23297">
    <property type="entry name" value="ACP_SdgA_C"/>
    <property type="match status" value="1"/>
</dbReference>
<dbReference type="PANTHER" id="PTHR43775">
    <property type="entry name" value="FATTY ACID SYNTHASE"/>
    <property type="match status" value="1"/>
</dbReference>
<dbReference type="SUPFAM" id="SSF51735">
    <property type="entry name" value="NAD(P)-binding Rossmann-fold domains"/>
    <property type="match status" value="2"/>
</dbReference>
<dbReference type="Gene3D" id="3.30.70.3290">
    <property type="match status" value="1"/>
</dbReference>
<evidence type="ECO:0000313" key="11">
    <source>
        <dbReference type="Proteomes" id="UP001610446"/>
    </source>
</evidence>
<dbReference type="SMART" id="SM00827">
    <property type="entry name" value="PKS_AT"/>
    <property type="match status" value="1"/>
</dbReference>
<name>A0ABR4IB46_9EURO</name>
<evidence type="ECO:0000256" key="3">
    <source>
        <dbReference type="ARBA" id="ARBA00022679"/>
    </source>
</evidence>
<dbReference type="PANTHER" id="PTHR43775:SF22">
    <property type="entry name" value="SYNTHASE, PUTATIVE (JCVI)-RELATED"/>
    <property type="match status" value="1"/>
</dbReference>
<feature type="domain" description="PKS/mFAS DH" evidence="9">
    <location>
        <begin position="928"/>
        <end position="1243"/>
    </location>
</feature>
<dbReference type="SUPFAM" id="SSF53901">
    <property type="entry name" value="Thiolase-like"/>
    <property type="match status" value="1"/>
</dbReference>
<keyword evidence="3" id="KW-0808">Transferase</keyword>
<dbReference type="InterPro" id="IPR020843">
    <property type="entry name" value="ER"/>
</dbReference>
<dbReference type="CDD" id="cd00833">
    <property type="entry name" value="PKS"/>
    <property type="match status" value="1"/>
</dbReference>
<feature type="region of interest" description="N-terminal hotdog fold" evidence="5">
    <location>
        <begin position="928"/>
        <end position="1062"/>
    </location>
</feature>